<protein>
    <submittedName>
        <fullName evidence="5">Citrate lyase beta subunit</fullName>
    </submittedName>
</protein>
<evidence type="ECO:0000256" key="3">
    <source>
        <dbReference type="ARBA" id="ARBA00022842"/>
    </source>
</evidence>
<reference evidence="5 6" key="1">
    <citation type="submission" date="2019-03" db="EMBL/GenBank/DDBJ databases">
        <title>Genomic Encyclopedia of Type Strains, Phase IV (KMG-IV): sequencing the most valuable type-strain genomes for metagenomic binning, comparative biology and taxonomic classification.</title>
        <authorList>
            <person name="Goeker M."/>
        </authorList>
    </citation>
    <scope>NUCLEOTIDE SEQUENCE [LARGE SCALE GENOMIC DNA]</scope>
    <source>
        <strain evidence="5 6">DSM 45765</strain>
    </source>
</reference>
<dbReference type="SUPFAM" id="SSF51621">
    <property type="entry name" value="Phosphoenolpyruvate/pyruvate domain"/>
    <property type="match status" value="1"/>
</dbReference>
<organism evidence="5 6">
    <name type="scientific">Tamaricihabitans halophyticus</name>
    <dbReference type="NCBI Taxonomy" id="1262583"/>
    <lineage>
        <taxon>Bacteria</taxon>
        <taxon>Bacillati</taxon>
        <taxon>Actinomycetota</taxon>
        <taxon>Actinomycetes</taxon>
        <taxon>Pseudonocardiales</taxon>
        <taxon>Pseudonocardiaceae</taxon>
        <taxon>Tamaricihabitans</taxon>
    </lineage>
</organism>
<dbReference type="GO" id="GO:0006107">
    <property type="term" value="P:oxaloacetate metabolic process"/>
    <property type="evidence" value="ECO:0007669"/>
    <property type="project" value="TreeGrafter"/>
</dbReference>
<name>A0A4R2R504_9PSEU</name>
<evidence type="ECO:0000313" key="6">
    <source>
        <dbReference type="Proteomes" id="UP000294911"/>
    </source>
</evidence>
<dbReference type="EMBL" id="SLXQ01000001">
    <property type="protein sequence ID" value="TCP56808.1"/>
    <property type="molecule type" value="Genomic_DNA"/>
</dbReference>
<dbReference type="AlphaFoldDB" id="A0A4R2R504"/>
<evidence type="ECO:0000256" key="1">
    <source>
        <dbReference type="ARBA" id="ARBA00001946"/>
    </source>
</evidence>
<dbReference type="InterPro" id="IPR015813">
    <property type="entry name" value="Pyrv/PenolPyrv_kinase-like_dom"/>
</dbReference>
<dbReference type="Pfam" id="PF22484">
    <property type="entry name" value="DUF6986"/>
    <property type="match status" value="1"/>
</dbReference>
<dbReference type="Proteomes" id="UP000294911">
    <property type="component" value="Unassembled WGS sequence"/>
</dbReference>
<dbReference type="InterPro" id="IPR040442">
    <property type="entry name" value="Pyrv_kinase-like_dom_sf"/>
</dbReference>
<dbReference type="PANTHER" id="PTHR32308">
    <property type="entry name" value="LYASE BETA SUBUNIT, PUTATIVE (AFU_ORTHOLOGUE AFUA_4G13030)-RELATED"/>
    <property type="match status" value="1"/>
</dbReference>
<dbReference type="GO" id="GO:0016829">
    <property type="term" value="F:lyase activity"/>
    <property type="evidence" value="ECO:0007669"/>
    <property type="project" value="UniProtKB-KW"/>
</dbReference>
<gene>
    <name evidence="5" type="ORF">EV191_101754</name>
</gene>
<proteinExistence type="predicted"/>
<dbReference type="PANTHER" id="PTHR32308:SF10">
    <property type="entry name" value="CITRATE LYASE SUBUNIT BETA"/>
    <property type="match status" value="1"/>
</dbReference>
<dbReference type="InterPro" id="IPR054255">
    <property type="entry name" value="DUF6986"/>
</dbReference>
<keyword evidence="5" id="KW-0456">Lyase</keyword>
<dbReference type="Gene3D" id="3.20.20.60">
    <property type="entry name" value="Phosphoenolpyruvate-binding domains"/>
    <property type="match status" value="1"/>
</dbReference>
<feature type="region of interest" description="Disordered" evidence="4">
    <location>
        <begin position="1"/>
        <end position="24"/>
    </location>
</feature>
<evidence type="ECO:0000256" key="4">
    <source>
        <dbReference type="SAM" id="MobiDB-lite"/>
    </source>
</evidence>
<feature type="compositionally biased region" description="Basic and acidic residues" evidence="4">
    <location>
        <begin position="1"/>
        <end position="10"/>
    </location>
</feature>
<evidence type="ECO:0000313" key="5">
    <source>
        <dbReference type="EMBL" id="TCP56808.1"/>
    </source>
</evidence>
<evidence type="ECO:0000256" key="2">
    <source>
        <dbReference type="ARBA" id="ARBA00022723"/>
    </source>
</evidence>
<keyword evidence="6" id="KW-1185">Reference proteome</keyword>
<accession>A0A4R2R504</accession>
<dbReference type="GO" id="GO:0000287">
    <property type="term" value="F:magnesium ion binding"/>
    <property type="evidence" value="ECO:0007669"/>
    <property type="project" value="TreeGrafter"/>
</dbReference>
<keyword evidence="3" id="KW-0460">Magnesium</keyword>
<sequence length="400" mass="42343">MLEEAAERQARRYPGAPTSRQPVHSVYVPAHQVDRDLVRDWAAAAERSVARAGGIEHLLAVHGLIDDADERSAVGELVLAKLRREPIEDLRIDFEDGYGAVADETEDAAVDGAVETIDALRQDAQLPPFVGIRFKSLEPPTKARGLRTLERFVAGLAALGPLPAGLVLTLPKVTSVAQVEAMVLVLTELESALGLPDRLEFEIQVETPQAILGPDGVSLLPQMIAAGDGRITGMPYGTYDYSAALGIAAGDQSMAHPAADFAKAVMQVAAAGTAVRLSDGSTNVLPIGSADEVDAAWALHGRLVSRSLHNGFYQGWDLHPAQLPSRFAATYAYFRRGLPELARRLAAYLGDGGGAILDEPATARAMAAFLLRGIDCGAVGPEEVPFPDTALRGIVANGPK</sequence>
<comment type="cofactor">
    <cofactor evidence="1">
        <name>Mg(2+)</name>
        <dbReference type="ChEBI" id="CHEBI:18420"/>
    </cofactor>
</comment>
<comment type="caution">
    <text evidence="5">The sequence shown here is derived from an EMBL/GenBank/DDBJ whole genome shotgun (WGS) entry which is preliminary data.</text>
</comment>
<keyword evidence="2" id="KW-0479">Metal-binding</keyword>